<dbReference type="Proteomes" id="UP001163321">
    <property type="component" value="Chromosome 4"/>
</dbReference>
<sequence>MWSTGPTEASIQAAYMDLIAKSKHFLYIENQYFVSGMDGNGIVRNQILQALVDRIERAMQRDERFRVYVVMPLFPAFEGNIRSHDLTNLHAVMHWKFATICRGRYSLFKALKGVTDHPKNYVAFFGLQIWNHAQWMRFHRANLHS</sequence>
<proteinExistence type="predicted"/>
<protein>
    <submittedName>
        <fullName evidence="1">Uncharacterized protein</fullName>
    </submittedName>
</protein>
<reference evidence="1 2" key="1">
    <citation type="journal article" date="2022" name="bioRxiv">
        <title>The genome of the oomycete Peronosclerospora sorghi, a cosmopolitan pathogen of maize and sorghum, is inflated with dispersed pseudogenes.</title>
        <authorList>
            <person name="Fletcher K."/>
            <person name="Martin F."/>
            <person name="Isakeit T."/>
            <person name="Cavanaugh K."/>
            <person name="Magill C."/>
            <person name="Michelmore R."/>
        </authorList>
    </citation>
    <scope>NUCLEOTIDE SEQUENCE [LARGE SCALE GENOMIC DNA]</scope>
    <source>
        <strain evidence="1">P6</strain>
    </source>
</reference>
<comment type="caution">
    <text evidence="1">The sequence shown here is derived from an EMBL/GenBank/DDBJ whole genome shotgun (WGS) entry which is preliminary data.</text>
</comment>
<dbReference type="EMBL" id="CM047583">
    <property type="protein sequence ID" value="KAI9913932.1"/>
    <property type="molecule type" value="Genomic_DNA"/>
</dbReference>
<organism evidence="1 2">
    <name type="scientific">Peronosclerospora sorghi</name>
    <dbReference type="NCBI Taxonomy" id="230839"/>
    <lineage>
        <taxon>Eukaryota</taxon>
        <taxon>Sar</taxon>
        <taxon>Stramenopiles</taxon>
        <taxon>Oomycota</taxon>
        <taxon>Peronosporomycetes</taxon>
        <taxon>Peronosporales</taxon>
        <taxon>Peronosporaceae</taxon>
        <taxon>Peronosclerospora</taxon>
    </lineage>
</organism>
<name>A0ACC0W658_9STRA</name>
<keyword evidence="2" id="KW-1185">Reference proteome</keyword>
<accession>A0ACC0W658</accession>
<gene>
    <name evidence="1" type="ORF">PsorP6_006230</name>
</gene>
<evidence type="ECO:0000313" key="1">
    <source>
        <dbReference type="EMBL" id="KAI9913932.1"/>
    </source>
</evidence>
<evidence type="ECO:0000313" key="2">
    <source>
        <dbReference type="Proteomes" id="UP001163321"/>
    </source>
</evidence>